<evidence type="ECO:0000256" key="1">
    <source>
        <dbReference type="ARBA" id="ARBA00013201"/>
    </source>
</evidence>
<reference evidence="5" key="1">
    <citation type="submission" date="2020-11" db="EMBL/GenBank/DDBJ databases">
        <authorList>
            <consortium name="DOE Joint Genome Institute"/>
            <person name="Ahrendt S."/>
            <person name="Riley R."/>
            <person name="Andreopoulos W."/>
            <person name="Labutti K."/>
            <person name="Pangilinan J."/>
            <person name="Ruiz-Duenas F.J."/>
            <person name="Barrasa J.M."/>
            <person name="Sanchez-Garcia M."/>
            <person name="Camarero S."/>
            <person name="Miyauchi S."/>
            <person name="Serrano A."/>
            <person name="Linde D."/>
            <person name="Babiker R."/>
            <person name="Drula E."/>
            <person name="Ayuso-Fernandez I."/>
            <person name="Pacheco R."/>
            <person name="Padilla G."/>
            <person name="Ferreira P."/>
            <person name="Barriuso J."/>
            <person name="Kellner H."/>
            <person name="Castanera R."/>
            <person name="Alfaro M."/>
            <person name="Ramirez L."/>
            <person name="Pisabarro A.G."/>
            <person name="Kuo A."/>
            <person name="Tritt A."/>
            <person name="Lipzen A."/>
            <person name="He G."/>
            <person name="Yan M."/>
            <person name="Ng V."/>
            <person name="Cullen D."/>
            <person name="Martin F."/>
            <person name="Rosso M.-N."/>
            <person name="Henrissat B."/>
            <person name="Hibbett D."/>
            <person name="Martinez A.T."/>
            <person name="Grigoriev I.V."/>
        </authorList>
    </citation>
    <scope>NUCLEOTIDE SEQUENCE</scope>
    <source>
        <strain evidence="5">MF-IS2</strain>
    </source>
</reference>
<dbReference type="Pfam" id="PF03403">
    <property type="entry name" value="PAF-AH_p_II"/>
    <property type="match status" value="1"/>
</dbReference>
<dbReference type="GO" id="GO:0003847">
    <property type="term" value="F:1-alkyl-2-acetylglycerophosphocholine esterase activity"/>
    <property type="evidence" value="ECO:0007669"/>
    <property type="project" value="UniProtKB-EC"/>
</dbReference>
<evidence type="ECO:0000256" key="2">
    <source>
        <dbReference type="ARBA" id="ARBA00022801"/>
    </source>
</evidence>
<dbReference type="GO" id="GO:0016042">
    <property type="term" value="P:lipid catabolic process"/>
    <property type="evidence" value="ECO:0007669"/>
    <property type="project" value="UniProtKB-KW"/>
</dbReference>
<dbReference type="InterPro" id="IPR029058">
    <property type="entry name" value="AB_hydrolase_fold"/>
</dbReference>
<accession>A0A9P5XLI3</accession>
<dbReference type="Gene3D" id="3.40.50.1820">
    <property type="entry name" value="alpha/beta hydrolase"/>
    <property type="match status" value="1"/>
</dbReference>
<keyword evidence="4" id="KW-0443">Lipid metabolism</keyword>
<protein>
    <recommendedName>
        <fullName evidence="1">1-alkyl-2-acetylglycerophosphocholine esterase</fullName>
        <ecNumber evidence="1">3.1.1.47</ecNumber>
    </recommendedName>
</protein>
<keyword evidence="3" id="KW-0442">Lipid degradation</keyword>
<evidence type="ECO:0000256" key="3">
    <source>
        <dbReference type="ARBA" id="ARBA00022963"/>
    </source>
</evidence>
<evidence type="ECO:0000313" key="6">
    <source>
        <dbReference type="Proteomes" id="UP000807342"/>
    </source>
</evidence>
<dbReference type="OrthoDB" id="2363873at2759"/>
<dbReference type="EMBL" id="MU151065">
    <property type="protein sequence ID" value="KAF9453028.1"/>
    <property type="molecule type" value="Genomic_DNA"/>
</dbReference>
<name>A0A9P5XLI3_9AGAR</name>
<keyword evidence="6" id="KW-1185">Reference proteome</keyword>
<comment type="caution">
    <text evidence="5">The sequence shown here is derived from an EMBL/GenBank/DDBJ whole genome shotgun (WGS) entry which is preliminary data.</text>
</comment>
<dbReference type="AlphaFoldDB" id="A0A9P5XLI3"/>
<proteinExistence type="predicted"/>
<keyword evidence="2" id="KW-0378">Hydrolase</keyword>
<dbReference type="EC" id="3.1.1.47" evidence="1"/>
<sequence length="476" mass="52377">MLSLPLIHGRFPVGVTTFVTPVRPSRLVGSAKLKSNSADHALQLEEVAFTAYYPADTSYNPSKGVDWLFRPLGASLLGLSSYSGISTWLLWPVVYFFGSLIKVPAYRNAPLLHPEKTKGGLEKQWPLVIFSHGLGGSRTAYSQFCARLAASGKVVLALEHRDGTGMACTPRSWGVDRGTAHRTIVYLREADVFWENGGPPKDHPMPWRGEQLAFRHHEIHVAYEAFQKFVTGAQIEIDTIDGDPFDKASWSSLATSGDSIIKHHEEIILAGHSFGGATALSLLATKPVENYQRIPISKVVVLDPWLEPLPTPGPVPYVPAKQSHEDPKCAEALMQALLDGTVNGSSNGSIPKLPQDPPQLFVINSETFTIWKDHFARLQEIVATWEPQGRRIATLIGSKHISFSDFSVLPILHKNHDLSIFDTICRLSLAFLHDRLDEALKEEDSTTGMNIEIVGTKPDGKPKRKLVGNIGHVIVS</sequence>
<dbReference type="Proteomes" id="UP000807342">
    <property type="component" value="Unassembled WGS sequence"/>
</dbReference>
<organism evidence="5 6">
    <name type="scientific">Macrolepiota fuliginosa MF-IS2</name>
    <dbReference type="NCBI Taxonomy" id="1400762"/>
    <lineage>
        <taxon>Eukaryota</taxon>
        <taxon>Fungi</taxon>
        <taxon>Dikarya</taxon>
        <taxon>Basidiomycota</taxon>
        <taxon>Agaricomycotina</taxon>
        <taxon>Agaricomycetes</taxon>
        <taxon>Agaricomycetidae</taxon>
        <taxon>Agaricales</taxon>
        <taxon>Agaricineae</taxon>
        <taxon>Agaricaceae</taxon>
        <taxon>Macrolepiota</taxon>
    </lineage>
</organism>
<gene>
    <name evidence="5" type="ORF">P691DRAFT_659435</name>
</gene>
<evidence type="ECO:0000313" key="5">
    <source>
        <dbReference type="EMBL" id="KAF9453028.1"/>
    </source>
</evidence>
<dbReference type="SUPFAM" id="SSF53474">
    <property type="entry name" value="alpha/beta-Hydrolases"/>
    <property type="match status" value="1"/>
</dbReference>
<evidence type="ECO:0000256" key="4">
    <source>
        <dbReference type="ARBA" id="ARBA00023098"/>
    </source>
</evidence>
<dbReference type="PANTHER" id="PTHR10272:SF0">
    <property type="entry name" value="PLATELET-ACTIVATING FACTOR ACETYLHYDROLASE"/>
    <property type="match status" value="1"/>
</dbReference>
<dbReference type="PANTHER" id="PTHR10272">
    <property type="entry name" value="PLATELET-ACTIVATING FACTOR ACETYLHYDROLASE"/>
    <property type="match status" value="1"/>
</dbReference>